<reference evidence="2" key="1">
    <citation type="journal article" date="2024" name="Proc. Natl. Acad. Sci. U.S.A.">
        <title>Extraordinary preservation of gene collinearity over three hundred million years revealed in homosporous lycophytes.</title>
        <authorList>
            <person name="Li C."/>
            <person name="Wickell D."/>
            <person name="Kuo L.Y."/>
            <person name="Chen X."/>
            <person name="Nie B."/>
            <person name="Liao X."/>
            <person name="Peng D."/>
            <person name="Ji J."/>
            <person name="Jenkins J."/>
            <person name="Williams M."/>
            <person name="Shu S."/>
            <person name="Plott C."/>
            <person name="Barry K."/>
            <person name="Rajasekar S."/>
            <person name="Grimwood J."/>
            <person name="Han X."/>
            <person name="Sun S."/>
            <person name="Hou Z."/>
            <person name="He W."/>
            <person name="Dai G."/>
            <person name="Sun C."/>
            <person name="Schmutz J."/>
            <person name="Leebens-Mack J.H."/>
            <person name="Li F.W."/>
            <person name="Wang L."/>
        </authorList>
    </citation>
    <scope>NUCLEOTIDE SEQUENCE [LARGE SCALE GENOMIC DNA]</scope>
    <source>
        <strain evidence="2">cv. PW_Plant_1</strain>
    </source>
</reference>
<name>A0ACC2DRA3_DIPCM</name>
<proteinExistence type="predicted"/>
<keyword evidence="2" id="KW-1185">Reference proteome</keyword>
<evidence type="ECO:0000313" key="2">
    <source>
        <dbReference type="Proteomes" id="UP001162992"/>
    </source>
</evidence>
<organism evidence="1 2">
    <name type="scientific">Diphasiastrum complanatum</name>
    <name type="common">Issler's clubmoss</name>
    <name type="synonym">Lycopodium complanatum</name>
    <dbReference type="NCBI Taxonomy" id="34168"/>
    <lineage>
        <taxon>Eukaryota</taxon>
        <taxon>Viridiplantae</taxon>
        <taxon>Streptophyta</taxon>
        <taxon>Embryophyta</taxon>
        <taxon>Tracheophyta</taxon>
        <taxon>Lycopodiopsida</taxon>
        <taxon>Lycopodiales</taxon>
        <taxon>Lycopodiaceae</taxon>
        <taxon>Lycopodioideae</taxon>
        <taxon>Diphasiastrum</taxon>
    </lineage>
</organism>
<evidence type="ECO:0000313" key="1">
    <source>
        <dbReference type="EMBL" id="KAJ7556786.1"/>
    </source>
</evidence>
<comment type="caution">
    <text evidence="1">The sequence shown here is derived from an EMBL/GenBank/DDBJ whole genome shotgun (WGS) entry which is preliminary data.</text>
</comment>
<dbReference type="EMBL" id="CM055096">
    <property type="protein sequence ID" value="KAJ7556786.1"/>
    <property type="molecule type" value="Genomic_DNA"/>
</dbReference>
<accession>A0ACC2DRA3</accession>
<gene>
    <name evidence="1" type="ORF">O6H91_05G098300</name>
</gene>
<protein>
    <submittedName>
        <fullName evidence="1">Uncharacterized protein</fullName>
    </submittedName>
</protein>
<sequence length="566" mass="64272">MDYYYSKHKHSIRFGKLPCLDVGRKNAPIYLPPELCRIVEGQRFRRKLSKGQRTKLLKESEGPPKERKHLLKSAMIKNNYHGDHLLQAFNTGIDPNMTEIKGRCLDAPRLAFQNMEHQPTFGSWSFRGQKLLRGAQITFWAVTNFCDHVNVPLAKDLTEQIRKFCNDKGMDINADYWVFKEAADMTMCSVDVRVQAMFKTMRSKSVQNSPPEFILCLLPQKNSELYAPFKRYCGTRCLIPSQCIVLYQNPHFTETYLTSLVVQLNAKMGGCHACSVMPLPKVQGIPSIIFGMEISQGSVSDPIIPSIAAVVASTDSLFMRYITRARAQPPRKETIDGLHTNDGGMIVELMRSFYRINNGRKPEQVVIYRGGVGDDEFVTVLNEELSAFRQAFAELSENYQPKVTYLVVQRRHHTRFFPVNGEGNVPPGTIVDTEVCHPTDYDFFLCSHTSRFGTARPAHYYVLHDENGFLPDELQRLTHSLCYLQARCPNSISTATPTYYAHLVAEHLRKLMIPKASPEAPQASTSAGASSSSRNPLLDSITTSELQYQFELPYLNQKIFDSMFFC</sequence>
<dbReference type="Proteomes" id="UP001162992">
    <property type="component" value="Chromosome 5"/>
</dbReference>